<sequence>MTYLVGRSEALFRPMAMVVPDCALVAEVALLSREVVLPYELASEQPSQRGHYDAVGACPRRQPPALRTAEEAVPRCASPASPSCCHRRAGVCAIVTDPFPGGELPNEHDEGLLGALVAACGALGLQ</sequence>
<gene>
    <name evidence="1" type="ORF">Agub_g8177</name>
</gene>
<name>A0AAD3HMX6_9CHLO</name>
<keyword evidence="2" id="KW-1185">Reference proteome</keyword>
<dbReference type="AlphaFoldDB" id="A0AAD3HMX6"/>
<dbReference type="Proteomes" id="UP001054857">
    <property type="component" value="Unassembled WGS sequence"/>
</dbReference>
<evidence type="ECO:0000313" key="1">
    <source>
        <dbReference type="EMBL" id="GFR46578.1"/>
    </source>
</evidence>
<organism evidence="1 2">
    <name type="scientific">Astrephomene gubernaculifera</name>
    <dbReference type="NCBI Taxonomy" id="47775"/>
    <lineage>
        <taxon>Eukaryota</taxon>
        <taxon>Viridiplantae</taxon>
        <taxon>Chlorophyta</taxon>
        <taxon>core chlorophytes</taxon>
        <taxon>Chlorophyceae</taxon>
        <taxon>CS clade</taxon>
        <taxon>Chlamydomonadales</taxon>
        <taxon>Astrephomenaceae</taxon>
        <taxon>Astrephomene</taxon>
    </lineage>
</organism>
<protein>
    <submittedName>
        <fullName evidence="1">Uncharacterized protein</fullName>
    </submittedName>
</protein>
<reference evidence="1 2" key="1">
    <citation type="journal article" date="2021" name="Sci. Rep.">
        <title>Genome sequencing of the multicellular alga Astrephomene provides insights into convergent evolution of germ-soma differentiation.</title>
        <authorList>
            <person name="Yamashita S."/>
            <person name="Yamamoto K."/>
            <person name="Matsuzaki R."/>
            <person name="Suzuki S."/>
            <person name="Yamaguchi H."/>
            <person name="Hirooka S."/>
            <person name="Minakuchi Y."/>
            <person name="Miyagishima S."/>
            <person name="Kawachi M."/>
            <person name="Toyoda A."/>
            <person name="Nozaki H."/>
        </authorList>
    </citation>
    <scope>NUCLEOTIDE SEQUENCE [LARGE SCALE GENOMIC DNA]</scope>
    <source>
        <strain evidence="1 2">NIES-4017</strain>
    </source>
</reference>
<proteinExistence type="predicted"/>
<accession>A0AAD3HMX6</accession>
<feature type="non-terminal residue" evidence="1">
    <location>
        <position position="1"/>
    </location>
</feature>
<evidence type="ECO:0000313" key="2">
    <source>
        <dbReference type="Proteomes" id="UP001054857"/>
    </source>
</evidence>
<dbReference type="EMBL" id="BMAR01000014">
    <property type="protein sequence ID" value="GFR46578.1"/>
    <property type="molecule type" value="Genomic_DNA"/>
</dbReference>
<comment type="caution">
    <text evidence="1">The sequence shown here is derived from an EMBL/GenBank/DDBJ whole genome shotgun (WGS) entry which is preliminary data.</text>
</comment>